<keyword evidence="2" id="KW-1185">Reference proteome</keyword>
<proteinExistence type="predicted"/>
<reference evidence="1" key="1">
    <citation type="submission" date="2023-08" db="EMBL/GenBank/DDBJ databases">
        <title>A de novo genome assembly of Solanum verrucosum Schlechtendal, a Mexican diploid species geographically isolated from the other diploid A-genome species in potato relatives.</title>
        <authorList>
            <person name="Hosaka K."/>
        </authorList>
    </citation>
    <scope>NUCLEOTIDE SEQUENCE</scope>
    <source>
        <tissue evidence="1">Young leaves</tissue>
    </source>
</reference>
<accession>A0AAF0THB2</accession>
<dbReference type="Proteomes" id="UP001234989">
    <property type="component" value="Chromosome 3"/>
</dbReference>
<organism evidence="1 2">
    <name type="scientific">Solanum verrucosum</name>
    <dbReference type="NCBI Taxonomy" id="315347"/>
    <lineage>
        <taxon>Eukaryota</taxon>
        <taxon>Viridiplantae</taxon>
        <taxon>Streptophyta</taxon>
        <taxon>Embryophyta</taxon>
        <taxon>Tracheophyta</taxon>
        <taxon>Spermatophyta</taxon>
        <taxon>Magnoliopsida</taxon>
        <taxon>eudicotyledons</taxon>
        <taxon>Gunneridae</taxon>
        <taxon>Pentapetalae</taxon>
        <taxon>asterids</taxon>
        <taxon>lamiids</taxon>
        <taxon>Solanales</taxon>
        <taxon>Solanaceae</taxon>
        <taxon>Solanoideae</taxon>
        <taxon>Solaneae</taxon>
        <taxon>Solanum</taxon>
    </lineage>
</organism>
<dbReference type="EMBL" id="CP133614">
    <property type="protein sequence ID" value="WMV18834.1"/>
    <property type="molecule type" value="Genomic_DNA"/>
</dbReference>
<dbReference type="AlphaFoldDB" id="A0AAF0THB2"/>
<evidence type="ECO:0000313" key="1">
    <source>
        <dbReference type="EMBL" id="WMV18834.1"/>
    </source>
</evidence>
<sequence>MRRWMLIMITCVCIIIRYRPTGNSTLGVQVC</sequence>
<gene>
    <name evidence="1" type="ORF">MTR67_012219</name>
</gene>
<protein>
    <submittedName>
        <fullName evidence="1">Uncharacterized protein</fullName>
    </submittedName>
</protein>
<evidence type="ECO:0000313" key="2">
    <source>
        <dbReference type="Proteomes" id="UP001234989"/>
    </source>
</evidence>
<name>A0AAF0THB2_SOLVR</name>